<evidence type="ECO:0000259" key="5">
    <source>
        <dbReference type="Pfam" id="PF00291"/>
    </source>
</evidence>
<evidence type="ECO:0000256" key="4">
    <source>
        <dbReference type="SAM" id="MobiDB-lite"/>
    </source>
</evidence>
<dbReference type="GO" id="GO:0003941">
    <property type="term" value="F:L-serine ammonia-lyase activity"/>
    <property type="evidence" value="ECO:0007669"/>
    <property type="project" value="TreeGrafter"/>
</dbReference>
<protein>
    <submittedName>
        <fullName evidence="6">Threonine dehydratase</fullName>
        <ecNumber evidence="6">4.3.1.19</ecNumber>
    </submittedName>
</protein>
<dbReference type="Proteomes" id="UP000546642">
    <property type="component" value="Unassembled WGS sequence"/>
</dbReference>
<keyword evidence="3 6" id="KW-0456">Lyase</keyword>
<dbReference type="InterPro" id="IPR050147">
    <property type="entry name" value="Ser/Thr_Dehydratase"/>
</dbReference>
<accession>A0A7W9YDK2</accession>
<comment type="cofactor">
    <cofactor evidence="1">
        <name>pyridoxal 5'-phosphate</name>
        <dbReference type="ChEBI" id="CHEBI:597326"/>
    </cofactor>
</comment>
<name>A0A7W9YDK2_9ACTN</name>
<dbReference type="GO" id="GO:0006565">
    <property type="term" value="P:L-serine catabolic process"/>
    <property type="evidence" value="ECO:0007669"/>
    <property type="project" value="TreeGrafter"/>
</dbReference>
<dbReference type="Gene3D" id="3.40.50.1100">
    <property type="match status" value="2"/>
</dbReference>
<dbReference type="InterPro" id="IPR001926">
    <property type="entry name" value="TrpB-like_PALP"/>
</dbReference>
<dbReference type="EC" id="4.3.1.19" evidence="6"/>
<dbReference type="SUPFAM" id="SSF53686">
    <property type="entry name" value="Tryptophan synthase beta subunit-like PLP-dependent enzymes"/>
    <property type="match status" value="1"/>
</dbReference>
<feature type="region of interest" description="Disordered" evidence="4">
    <location>
        <begin position="1"/>
        <end position="32"/>
    </location>
</feature>
<gene>
    <name evidence="6" type="ORF">HNR23_000055</name>
</gene>
<reference evidence="6 7" key="1">
    <citation type="submission" date="2020-08" db="EMBL/GenBank/DDBJ databases">
        <title>Sequencing the genomes of 1000 actinobacteria strains.</title>
        <authorList>
            <person name="Klenk H.-P."/>
        </authorList>
    </citation>
    <scope>NUCLEOTIDE SEQUENCE [LARGE SCALE GENOMIC DNA]</scope>
    <source>
        <strain evidence="6 7">DSM 46659</strain>
    </source>
</reference>
<sequence length="349" mass="36033">MSDNTDIGAGTTTGTGTGTEPQTRSGKQTGKQTAIETGIALDRIAEAARVIDPVFLNSPQYIEEQLCARLGRRVLTKVETLNPLRSFKGRGADYIVRSLARDATVVCASTGGNFGQAIAYAARSHGLSATVFVPADMSRVKLKRLADLGADVHPVPDARHAGPAAEAFAAAEPSRVLVVDGRDAAINEGAGSIGVELLRVGDFDTVVLPLGDGALITGVARWIKAHSPDVRIIGVGAAAAPAMLHSWRAGHVVATPRSSAFAAGIAINEPHPDAVRRVRALVDDIVLVEDAELATAMRLAAETIGVLLEPAGAAGLAAIAHHDIPGDVVATVLTGGNADLDAFPGWTPR</sequence>
<evidence type="ECO:0000256" key="3">
    <source>
        <dbReference type="ARBA" id="ARBA00023239"/>
    </source>
</evidence>
<dbReference type="Pfam" id="PF00291">
    <property type="entry name" value="PALP"/>
    <property type="match status" value="1"/>
</dbReference>
<comment type="caution">
    <text evidence="6">The sequence shown here is derived from an EMBL/GenBank/DDBJ whole genome shotgun (WGS) entry which is preliminary data.</text>
</comment>
<dbReference type="EMBL" id="JACHDS010000001">
    <property type="protein sequence ID" value="MBB6169995.1"/>
    <property type="molecule type" value="Genomic_DNA"/>
</dbReference>
<dbReference type="RefSeq" id="WP_184072329.1">
    <property type="nucleotide sequence ID" value="NZ_JACHDS010000001.1"/>
</dbReference>
<evidence type="ECO:0000313" key="7">
    <source>
        <dbReference type="Proteomes" id="UP000546642"/>
    </source>
</evidence>
<organism evidence="6 7">
    <name type="scientific">Nocardiopsis mwathae</name>
    <dbReference type="NCBI Taxonomy" id="1472723"/>
    <lineage>
        <taxon>Bacteria</taxon>
        <taxon>Bacillati</taxon>
        <taxon>Actinomycetota</taxon>
        <taxon>Actinomycetes</taxon>
        <taxon>Streptosporangiales</taxon>
        <taxon>Nocardiopsidaceae</taxon>
        <taxon>Nocardiopsis</taxon>
    </lineage>
</organism>
<evidence type="ECO:0000256" key="2">
    <source>
        <dbReference type="ARBA" id="ARBA00022898"/>
    </source>
</evidence>
<proteinExistence type="predicted"/>
<dbReference type="AlphaFoldDB" id="A0A7W9YDK2"/>
<evidence type="ECO:0000256" key="1">
    <source>
        <dbReference type="ARBA" id="ARBA00001933"/>
    </source>
</evidence>
<evidence type="ECO:0000313" key="6">
    <source>
        <dbReference type="EMBL" id="MBB6169995.1"/>
    </source>
</evidence>
<dbReference type="GO" id="GO:0004794">
    <property type="term" value="F:threonine deaminase activity"/>
    <property type="evidence" value="ECO:0007669"/>
    <property type="project" value="UniProtKB-EC"/>
</dbReference>
<keyword evidence="2" id="KW-0663">Pyridoxal phosphate</keyword>
<dbReference type="PANTHER" id="PTHR48078">
    <property type="entry name" value="THREONINE DEHYDRATASE, MITOCHONDRIAL-RELATED"/>
    <property type="match status" value="1"/>
</dbReference>
<dbReference type="GO" id="GO:0009097">
    <property type="term" value="P:isoleucine biosynthetic process"/>
    <property type="evidence" value="ECO:0007669"/>
    <property type="project" value="TreeGrafter"/>
</dbReference>
<feature type="domain" description="Tryptophan synthase beta chain-like PALP" evidence="5">
    <location>
        <begin position="66"/>
        <end position="335"/>
    </location>
</feature>
<feature type="compositionally biased region" description="Polar residues" evidence="4">
    <location>
        <begin position="20"/>
        <end position="32"/>
    </location>
</feature>
<dbReference type="InterPro" id="IPR036052">
    <property type="entry name" value="TrpB-like_PALP_sf"/>
</dbReference>
<keyword evidence="7" id="KW-1185">Reference proteome</keyword>